<name>A0AAD7IWJ4_9AGAR</name>
<feature type="region of interest" description="Disordered" evidence="1">
    <location>
        <begin position="62"/>
        <end position="86"/>
    </location>
</feature>
<feature type="compositionally biased region" description="Polar residues" evidence="1">
    <location>
        <begin position="13"/>
        <end position="28"/>
    </location>
</feature>
<sequence>MFPIVLKPMLDGTDSTDGPLSVSSSAPQGTKVLQKEQKSWRSAKRRAKHSVVAFETRPLVSSQSGLGSRREAHPLESLSTQSPKSRHTDLRVHSLRIIGRVSSFLPSLSTQFPHLAFEQKEPKRQPKIFQQNKWTFFSLPLPQDQFEYQHVNGGGGGGALTVVVPKRNQSTIRNVVIEIRKVFVARTPIVDRKKLTLKYLNKGAP</sequence>
<dbReference type="AlphaFoldDB" id="A0AAD7IWJ4"/>
<feature type="region of interest" description="Disordered" evidence="1">
    <location>
        <begin position="7"/>
        <end position="47"/>
    </location>
</feature>
<dbReference type="Proteomes" id="UP001215598">
    <property type="component" value="Unassembled WGS sequence"/>
</dbReference>
<comment type="caution">
    <text evidence="2">The sequence shown here is derived from an EMBL/GenBank/DDBJ whole genome shotgun (WGS) entry which is preliminary data.</text>
</comment>
<dbReference type="EMBL" id="JARKIB010000064">
    <property type="protein sequence ID" value="KAJ7750796.1"/>
    <property type="molecule type" value="Genomic_DNA"/>
</dbReference>
<gene>
    <name evidence="2" type="ORF">B0H16DRAFT_1460505</name>
</gene>
<protein>
    <submittedName>
        <fullName evidence="2">Uncharacterized protein</fullName>
    </submittedName>
</protein>
<reference evidence="2" key="1">
    <citation type="submission" date="2023-03" db="EMBL/GenBank/DDBJ databases">
        <title>Massive genome expansion in bonnet fungi (Mycena s.s.) driven by repeated elements and novel gene families across ecological guilds.</title>
        <authorList>
            <consortium name="Lawrence Berkeley National Laboratory"/>
            <person name="Harder C.B."/>
            <person name="Miyauchi S."/>
            <person name="Viragh M."/>
            <person name="Kuo A."/>
            <person name="Thoen E."/>
            <person name="Andreopoulos B."/>
            <person name="Lu D."/>
            <person name="Skrede I."/>
            <person name="Drula E."/>
            <person name="Henrissat B."/>
            <person name="Morin E."/>
            <person name="Kohler A."/>
            <person name="Barry K."/>
            <person name="LaButti K."/>
            <person name="Morin E."/>
            <person name="Salamov A."/>
            <person name="Lipzen A."/>
            <person name="Mereny Z."/>
            <person name="Hegedus B."/>
            <person name="Baldrian P."/>
            <person name="Stursova M."/>
            <person name="Weitz H."/>
            <person name="Taylor A."/>
            <person name="Grigoriev I.V."/>
            <person name="Nagy L.G."/>
            <person name="Martin F."/>
            <person name="Kauserud H."/>
        </authorList>
    </citation>
    <scope>NUCLEOTIDE SEQUENCE</scope>
    <source>
        <strain evidence="2">CBHHK182m</strain>
    </source>
</reference>
<keyword evidence="3" id="KW-1185">Reference proteome</keyword>
<organism evidence="2 3">
    <name type="scientific">Mycena metata</name>
    <dbReference type="NCBI Taxonomy" id="1033252"/>
    <lineage>
        <taxon>Eukaryota</taxon>
        <taxon>Fungi</taxon>
        <taxon>Dikarya</taxon>
        <taxon>Basidiomycota</taxon>
        <taxon>Agaricomycotina</taxon>
        <taxon>Agaricomycetes</taxon>
        <taxon>Agaricomycetidae</taxon>
        <taxon>Agaricales</taxon>
        <taxon>Marasmiineae</taxon>
        <taxon>Mycenaceae</taxon>
        <taxon>Mycena</taxon>
    </lineage>
</organism>
<evidence type="ECO:0000313" key="3">
    <source>
        <dbReference type="Proteomes" id="UP001215598"/>
    </source>
</evidence>
<accession>A0AAD7IWJ4</accession>
<proteinExistence type="predicted"/>
<evidence type="ECO:0000256" key="1">
    <source>
        <dbReference type="SAM" id="MobiDB-lite"/>
    </source>
</evidence>
<evidence type="ECO:0000313" key="2">
    <source>
        <dbReference type="EMBL" id="KAJ7750796.1"/>
    </source>
</evidence>